<dbReference type="GeneID" id="13441802"/>
<gene>
    <name evidence="4" type="ORF">NCLIV_038430</name>
</gene>
<dbReference type="InParanoid" id="F0VAL3"/>
<feature type="compositionally biased region" description="Low complexity" evidence="2">
    <location>
        <begin position="109"/>
        <end position="119"/>
    </location>
</feature>
<feature type="compositionally biased region" description="Polar residues" evidence="2">
    <location>
        <begin position="149"/>
        <end position="166"/>
    </location>
</feature>
<feature type="coiled-coil region" evidence="1">
    <location>
        <begin position="278"/>
        <end position="312"/>
    </location>
</feature>
<dbReference type="Proteomes" id="UP000007494">
    <property type="component" value="Chromosome IX"/>
</dbReference>
<accession>F0VAL3</accession>
<keyword evidence="3" id="KW-0812">Transmembrane</keyword>
<evidence type="ECO:0000313" key="4">
    <source>
        <dbReference type="EMBL" id="CBZ50768.1"/>
    </source>
</evidence>
<feature type="compositionally biased region" description="Basic and acidic residues" evidence="2">
    <location>
        <begin position="14"/>
        <end position="23"/>
    </location>
</feature>
<keyword evidence="3" id="KW-1133">Transmembrane helix</keyword>
<dbReference type="OrthoDB" id="333476at2759"/>
<feature type="transmembrane region" description="Helical" evidence="3">
    <location>
        <begin position="513"/>
        <end position="540"/>
    </location>
</feature>
<name>F0VAL3_NEOCL</name>
<dbReference type="eggNOG" id="ENOG502RSWQ">
    <property type="taxonomic scope" value="Eukaryota"/>
</dbReference>
<feature type="region of interest" description="Disordered" evidence="2">
    <location>
        <begin position="14"/>
        <end position="33"/>
    </location>
</feature>
<protein>
    <recommendedName>
        <fullName evidence="6">Transmembrane protein</fullName>
    </recommendedName>
</protein>
<evidence type="ECO:0008006" key="6">
    <source>
        <dbReference type="Google" id="ProtNLM"/>
    </source>
</evidence>
<keyword evidence="3" id="KW-0472">Membrane</keyword>
<feature type="region of interest" description="Disordered" evidence="2">
    <location>
        <begin position="75"/>
        <end position="197"/>
    </location>
</feature>
<sequence>MIDRLQDLHRVAAAETNVAERPESSPQNFLPGETSIRLHHPVSCENSSALSGFPGNAAAAAALRYSQALCVRPPASPMGSSKKTPSVSTAPSEAPAKSPPIAPSPFPPLSSFFPSSVPSTEVHAAPQDQTTDRERHVAGDACPFPVNSPEMSCSSETSADSLSDASESGPAFGRKRLKDGPQRAPCLVGSEDSGLSPDGGSSLFPFLRKAKALKIAINEVLLQQQQTGYLLLLHPPGAAAPLQPYCCSGCTPNGGTGGSGHATRDVGLCYNCELANKVHAAQQLLQRAHNALGQLQRQYEEDEQRHTRFQEAQQNQAGSFLKHVHMQKTSAACAAELRIRRSVIQQQQQQLQVALEQQQQLEQDLRVRWEGEVSAEMRILYPEASAAELQQAVQRIGENTFEGDQTTLAVAATAAAAAGSTEAADVLAAKCRQLQKLGANGVCALGRVWLLNASGLIEVQRMVEEMQRQQESRQQQLCSIAEAAACSKQNTAAAVHDMLLARKYQRRAYRHSLLMLGALVALFLFFFLPTSPLLPMLFWLHGESPPPSPPIP</sequence>
<proteinExistence type="predicted"/>
<reference evidence="5" key="1">
    <citation type="journal article" date="2012" name="PLoS Pathog.">
        <title>Comparative genomics of the apicomplexan parasites Toxoplasma gondii and Neospora caninum: Coccidia differing in host range and transmission strategy.</title>
        <authorList>
            <person name="Reid A.J."/>
            <person name="Vermont S.J."/>
            <person name="Cotton J.A."/>
            <person name="Harris D."/>
            <person name="Hill-Cawthorne G.A."/>
            <person name="Konen-Waisman S."/>
            <person name="Latham S.M."/>
            <person name="Mourier T."/>
            <person name="Norton R."/>
            <person name="Quail M.A."/>
            <person name="Sanders M."/>
            <person name="Shanmugam D."/>
            <person name="Sohal A."/>
            <person name="Wasmuth J.D."/>
            <person name="Brunk B."/>
            <person name="Grigg M.E."/>
            <person name="Howard J.C."/>
            <person name="Parkinson J."/>
            <person name="Roos D.S."/>
            <person name="Trees A.J."/>
            <person name="Berriman M."/>
            <person name="Pain A."/>
            <person name="Wastling J.M."/>
        </authorList>
    </citation>
    <scope>NUCLEOTIDE SEQUENCE [LARGE SCALE GENOMIC DNA]</scope>
    <source>
        <strain evidence="5">Liverpool</strain>
    </source>
</reference>
<dbReference type="RefSeq" id="XP_003880801.1">
    <property type="nucleotide sequence ID" value="XM_003880752.1"/>
</dbReference>
<dbReference type="AlphaFoldDB" id="F0VAL3"/>
<dbReference type="EMBL" id="FR823385">
    <property type="protein sequence ID" value="CBZ50768.1"/>
    <property type="molecule type" value="Genomic_DNA"/>
</dbReference>
<feature type="compositionally biased region" description="Polar residues" evidence="2">
    <location>
        <begin position="78"/>
        <end position="87"/>
    </location>
</feature>
<keyword evidence="1" id="KW-0175">Coiled coil</keyword>
<keyword evidence="5" id="KW-1185">Reference proteome</keyword>
<evidence type="ECO:0000313" key="5">
    <source>
        <dbReference type="Proteomes" id="UP000007494"/>
    </source>
</evidence>
<dbReference type="VEuPathDB" id="ToxoDB:NCLIV_038430"/>
<evidence type="ECO:0000256" key="2">
    <source>
        <dbReference type="SAM" id="MobiDB-lite"/>
    </source>
</evidence>
<organism evidence="4 5">
    <name type="scientific">Neospora caninum (strain Liverpool)</name>
    <dbReference type="NCBI Taxonomy" id="572307"/>
    <lineage>
        <taxon>Eukaryota</taxon>
        <taxon>Sar</taxon>
        <taxon>Alveolata</taxon>
        <taxon>Apicomplexa</taxon>
        <taxon>Conoidasida</taxon>
        <taxon>Coccidia</taxon>
        <taxon>Eucoccidiorida</taxon>
        <taxon>Eimeriorina</taxon>
        <taxon>Sarcocystidae</taxon>
        <taxon>Neospora</taxon>
    </lineage>
</organism>
<evidence type="ECO:0000256" key="1">
    <source>
        <dbReference type="SAM" id="Coils"/>
    </source>
</evidence>
<feature type="compositionally biased region" description="Pro residues" evidence="2">
    <location>
        <begin position="97"/>
        <end position="108"/>
    </location>
</feature>
<dbReference type="OMA" id="GDAGLCY"/>
<evidence type="ECO:0000256" key="3">
    <source>
        <dbReference type="SAM" id="Phobius"/>
    </source>
</evidence>